<evidence type="ECO:0000313" key="4">
    <source>
        <dbReference type="Proteomes" id="UP001549920"/>
    </source>
</evidence>
<keyword evidence="4" id="KW-1185">Reference proteome</keyword>
<proteinExistence type="predicted"/>
<reference evidence="3 4" key="1">
    <citation type="submission" date="2024-06" db="EMBL/GenBank/DDBJ databases">
        <title>A chromosome-level genome assembly of beet webworm, Loxostege sticticalis.</title>
        <authorList>
            <person name="Zhang Y."/>
        </authorList>
    </citation>
    <scope>NUCLEOTIDE SEQUENCE [LARGE SCALE GENOMIC DNA]</scope>
    <source>
        <strain evidence="3">AQ026</strain>
        <tissue evidence="3">Whole body</tissue>
    </source>
</reference>
<dbReference type="EMBL" id="JBEUOH010000018">
    <property type="protein sequence ID" value="KAL0870784.1"/>
    <property type="molecule type" value="Genomic_DNA"/>
</dbReference>
<accession>A0ABR3HK34</accession>
<dbReference type="InterPro" id="IPR003117">
    <property type="entry name" value="cAMP_dep_PK_reg_su_I/II_a/b"/>
</dbReference>
<comment type="caution">
    <text evidence="3">The sequence shown here is derived from an EMBL/GenBank/DDBJ whole genome shotgun (WGS) entry which is preliminary data.</text>
</comment>
<dbReference type="InterPro" id="IPR047579">
    <property type="entry name" value="DD_CABYR_SP17"/>
</dbReference>
<protein>
    <recommendedName>
        <fullName evidence="2">RIIa domain-containing protein</fullName>
    </recommendedName>
</protein>
<organism evidence="3 4">
    <name type="scientific">Loxostege sticticalis</name>
    <name type="common">Beet webworm moth</name>
    <dbReference type="NCBI Taxonomy" id="481309"/>
    <lineage>
        <taxon>Eukaryota</taxon>
        <taxon>Metazoa</taxon>
        <taxon>Ecdysozoa</taxon>
        <taxon>Arthropoda</taxon>
        <taxon>Hexapoda</taxon>
        <taxon>Insecta</taxon>
        <taxon>Pterygota</taxon>
        <taxon>Neoptera</taxon>
        <taxon>Endopterygota</taxon>
        <taxon>Lepidoptera</taxon>
        <taxon>Glossata</taxon>
        <taxon>Ditrysia</taxon>
        <taxon>Pyraloidea</taxon>
        <taxon>Crambidae</taxon>
        <taxon>Pyraustinae</taxon>
        <taxon>Loxostege</taxon>
    </lineage>
</organism>
<evidence type="ECO:0000313" key="3">
    <source>
        <dbReference type="EMBL" id="KAL0870784.1"/>
    </source>
</evidence>
<dbReference type="CDD" id="cd12100">
    <property type="entry name" value="DD_CABYR_SP17"/>
    <property type="match status" value="1"/>
</dbReference>
<dbReference type="SUPFAM" id="SSF47391">
    <property type="entry name" value="Dimerization-anchoring domain of cAMP-dependent PK regulatory subunit"/>
    <property type="match status" value="1"/>
</dbReference>
<dbReference type="Gene3D" id="1.20.890.10">
    <property type="entry name" value="cAMP-dependent protein kinase regulatory subunit, dimerization-anchoring domain"/>
    <property type="match status" value="1"/>
</dbReference>
<feature type="region of interest" description="Disordered" evidence="1">
    <location>
        <begin position="319"/>
        <end position="349"/>
    </location>
</feature>
<name>A0ABR3HK34_LOXSC</name>
<dbReference type="Pfam" id="PF02197">
    <property type="entry name" value="RIIa"/>
    <property type="match status" value="1"/>
</dbReference>
<feature type="compositionally biased region" description="Acidic residues" evidence="1">
    <location>
        <begin position="320"/>
        <end position="342"/>
    </location>
</feature>
<sequence>MSDLLQSQIKESCKLALPEGLKDLMSDISREVLRAQPQNLYQFIADYLSALLVARENLTIAAQLCKDVCAGSCYPELDDELRFIGLREADAEIAKKLIVDYFESDGANETNLLVNISQKIRLKEDQLPAIQQAVRRAFQRNLINNTTLYETSSDSDLDDVARAAKHTLNLYRKTQHTPAEYEKTSAKVETAYRAYGVRRYKCSKQEALPLPEKMTEKNLRFSFDPSSHHAKPPDPMKPGFLPTVSSTSLCGSYMNLPKYVPYSVHDKEFLGHLEETPEKEHLTIDYSDDETSCSGHKKISFQDVPQAFPIEDREDQAVMADDEGEEPVETMYESEFDEEGESGEDREST</sequence>
<dbReference type="Proteomes" id="UP001549920">
    <property type="component" value="Unassembled WGS sequence"/>
</dbReference>
<evidence type="ECO:0000256" key="1">
    <source>
        <dbReference type="SAM" id="MobiDB-lite"/>
    </source>
</evidence>
<gene>
    <name evidence="3" type="ORF">ABMA27_005714</name>
</gene>
<feature type="domain" description="RIIa" evidence="2">
    <location>
        <begin position="19"/>
        <end position="56"/>
    </location>
</feature>
<evidence type="ECO:0000259" key="2">
    <source>
        <dbReference type="SMART" id="SM00394"/>
    </source>
</evidence>
<dbReference type="SMART" id="SM00394">
    <property type="entry name" value="RIIa"/>
    <property type="match status" value="1"/>
</dbReference>